<feature type="transmembrane region" description="Helical" evidence="11">
    <location>
        <begin position="6"/>
        <end position="28"/>
    </location>
</feature>
<feature type="transmembrane region" description="Helical" evidence="11">
    <location>
        <begin position="520"/>
        <end position="543"/>
    </location>
</feature>
<evidence type="ECO:0000256" key="2">
    <source>
        <dbReference type="ARBA" id="ARBA00004127"/>
    </source>
</evidence>
<dbReference type="GO" id="GO:0000287">
    <property type="term" value="F:magnesium ion binding"/>
    <property type="evidence" value="ECO:0007669"/>
    <property type="project" value="UniProtKB-UniRule"/>
</dbReference>
<dbReference type="eggNOG" id="COG3808">
    <property type="taxonomic scope" value="Bacteria"/>
</dbReference>
<feature type="transmembrane region" description="Helical" evidence="11">
    <location>
        <begin position="615"/>
        <end position="637"/>
    </location>
</feature>
<evidence type="ECO:0000256" key="4">
    <source>
        <dbReference type="ARBA" id="ARBA00022448"/>
    </source>
</evidence>
<feature type="transmembrane region" description="Helical" evidence="11">
    <location>
        <begin position="49"/>
        <end position="71"/>
    </location>
</feature>
<keyword evidence="7 11" id="KW-1278">Translocase</keyword>
<evidence type="ECO:0000256" key="5">
    <source>
        <dbReference type="ARBA" id="ARBA00022692"/>
    </source>
</evidence>
<keyword evidence="6 11" id="KW-0460">Magnesium</keyword>
<dbReference type="NCBIfam" id="TIGR01104">
    <property type="entry name" value="V_PPase"/>
    <property type="match status" value="1"/>
</dbReference>
<dbReference type="HOGENOM" id="CLU_008743_3_1_5"/>
<reference evidence="13" key="1">
    <citation type="journal article" date="2014" name="BMC Genomics">
        <title>Genome sequencing of two Neorhizobium galegae strains reveals a noeT gene responsible for the unusual acetylation of the nodulation factors.</title>
        <authorList>
            <person name="Osterman J."/>
            <person name="Marsh J."/>
            <person name="Laine P.K."/>
            <person name="Zeng Z."/>
            <person name="Alatalo E."/>
            <person name="Sullivan J.T."/>
            <person name="Young J.P."/>
            <person name="Thomas-Oates J."/>
            <person name="Paulin L."/>
            <person name="Lindstrom K."/>
        </authorList>
    </citation>
    <scope>NUCLEOTIDE SEQUENCE [LARGE SCALE GENOMIC DNA]</scope>
    <source>
        <strain evidence="13">HAMBI 540</strain>
    </source>
</reference>
<dbReference type="PATRIC" id="fig|1028800.3.peg.1154"/>
<keyword evidence="13" id="KW-1185">Reference proteome</keyword>
<dbReference type="GeneID" id="24256274"/>
<evidence type="ECO:0000256" key="10">
    <source>
        <dbReference type="ARBA" id="ARBA00023136"/>
    </source>
</evidence>
<organism evidence="12 13">
    <name type="scientific">Neorhizobium galegae bv. orientalis str. HAMBI 540</name>
    <dbReference type="NCBI Taxonomy" id="1028800"/>
    <lineage>
        <taxon>Bacteria</taxon>
        <taxon>Pseudomonadati</taxon>
        <taxon>Pseudomonadota</taxon>
        <taxon>Alphaproteobacteria</taxon>
        <taxon>Hyphomicrobiales</taxon>
        <taxon>Rhizobiaceae</taxon>
        <taxon>Rhizobium/Agrobacterium group</taxon>
        <taxon>Neorhizobium</taxon>
    </lineage>
</organism>
<feature type="transmembrane region" description="Helical" evidence="11">
    <location>
        <begin position="333"/>
        <end position="355"/>
    </location>
</feature>
<dbReference type="Pfam" id="PF03030">
    <property type="entry name" value="H_PPase"/>
    <property type="match status" value="1"/>
</dbReference>
<evidence type="ECO:0000313" key="12">
    <source>
        <dbReference type="EMBL" id="CDN47323.1"/>
    </source>
</evidence>
<evidence type="ECO:0000256" key="11">
    <source>
        <dbReference type="HAMAP-Rule" id="MF_01129"/>
    </source>
</evidence>
<dbReference type="PIRSF" id="PIRSF001265">
    <property type="entry name" value="H+-PPase"/>
    <property type="match status" value="1"/>
</dbReference>
<dbReference type="GO" id="GO:0004427">
    <property type="term" value="F:inorganic diphosphate phosphatase activity"/>
    <property type="evidence" value="ECO:0007669"/>
    <property type="project" value="UniProtKB-UniRule"/>
</dbReference>
<sequence>MTVILGVIVCGLLSIIYAVWATRSVLAADQGSIRMQEIAGYIREGAQAYLMRQYMTIAIVGVVVTILAWVLLSGTAAVGFVIGAVLSGAAGFIGMHVSVRANVRTAQASSQSLAAGLDIAFKSGAITGMLVAGLALLGVSIYYWILTAGLGHPTGSREVIDALVSLGFGASLISIFARLGGGIFTKGADVGGDLVGKVEAGIPEDDPRNPATIADNVGDNVGDCAGMAADLFETYAVSVVATMVLAAIFFAGAPILATVMVYPLAICGACIITSIIGTFFVKLGSNGSIMGALYKGLIVTGLLSIVGLAIATSITIGWGTIGTVAGKPITGTNLFICGLLGLVVTALIVVITEYYTGTNKRPVNSIAQASVTGHGTNVIQGLAVSLESTALPAIVIVGGIIATYQFAGLFGTGIAVTTMLGLAGMIVALDAFGPVTDNAGGIAEMAHLPPEVRKSTDALDAVGNTTKAVTKGYAIGSAGLGALVLFAAYSNDLQYFAANPAQYPYFQGIGEISFSLSNPYVVAGLIFGGMIPYLFGGIAMTAVGRAAGSIVEEVRKQFREKPGIMAGTEKPDYGRAVDILTRAAIREMIIPSLLPVLAPIVVYFGVLLISGGDKASAFAALGASLLGVIVNGLFVAISMTSGGGAWDNAKKSFEDGFVDKDGTRHMKGSEAHKASVTGDTVGDPYKDTAGPAVNPAIKITNIVALLLLAVLAG</sequence>
<dbReference type="EMBL" id="HG938353">
    <property type="protein sequence ID" value="CDN47323.1"/>
    <property type="molecule type" value="Genomic_DNA"/>
</dbReference>
<feature type="site" description="Determinant of potassium independence" evidence="11">
    <location>
        <position position="467"/>
    </location>
</feature>
<feature type="transmembrane region" description="Helical" evidence="11">
    <location>
        <begin position="589"/>
        <end position="609"/>
    </location>
</feature>
<comment type="subcellular location">
    <subcellularLocation>
        <location evidence="11">Cell membrane</location>
        <topology evidence="11">Multi-pass membrane protein</topology>
    </subcellularLocation>
    <subcellularLocation>
        <location evidence="2">Endomembrane system</location>
        <topology evidence="2">Multi-pass membrane protein</topology>
    </subcellularLocation>
</comment>
<feature type="transmembrane region" description="Helical" evidence="11">
    <location>
        <begin position="235"/>
        <end position="255"/>
    </location>
</feature>
<feature type="transmembrane region" description="Helical" evidence="11">
    <location>
        <begin position="472"/>
        <end position="490"/>
    </location>
</feature>
<feature type="transmembrane region" description="Helical" evidence="11">
    <location>
        <begin position="119"/>
        <end position="144"/>
    </location>
</feature>
<comment type="cofactor">
    <cofactor evidence="1 11">
        <name>Mg(2+)</name>
        <dbReference type="ChEBI" id="CHEBI:18420"/>
    </cofactor>
</comment>
<dbReference type="GO" id="GO:0009678">
    <property type="term" value="F:diphosphate hydrolysis-driven proton transmembrane transporter activity"/>
    <property type="evidence" value="ECO:0007669"/>
    <property type="project" value="UniProtKB-UniRule"/>
</dbReference>
<protein>
    <recommendedName>
        <fullName evidence="11">K(+)-insensitive pyrophosphate-energized proton pump</fullName>
        <ecNumber evidence="11">7.1.3.1</ecNumber>
    </recommendedName>
    <alternativeName>
        <fullName evidence="11">Membrane-bound proton-translocating pyrophosphatase</fullName>
    </alternativeName>
    <alternativeName>
        <fullName evidence="11">Pyrophosphate-energized inorganic pyrophosphatase</fullName>
        <shortName evidence="11">H(+)-PPase</shortName>
    </alternativeName>
</protein>
<feature type="transmembrane region" description="Helical" evidence="11">
    <location>
        <begin position="413"/>
        <end position="432"/>
    </location>
</feature>
<evidence type="ECO:0000256" key="8">
    <source>
        <dbReference type="ARBA" id="ARBA00022989"/>
    </source>
</evidence>
<dbReference type="OrthoDB" id="9808652at2"/>
<dbReference type="KEGG" id="ngg:RG540_CH11350"/>
<comment type="caution">
    <text evidence="11">Lacks conserved residue(s) required for the propagation of feature annotation.</text>
</comment>
<evidence type="ECO:0000256" key="9">
    <source>
        <dbReference type="ARBA" id="ARBA00023065"/>
    </source>
</evidence>
<feature type="transmembrane region" description="Helical" evidence="11">
    <location>
        <begin position="293"/>
        <end position="321"/>
    </location>
</feature>
<dbReference type="RefSeq" id="WP_038585543.1">
    <property type="nucleotide sequence ID" value="NZ_HG938353.1"/>
</dbReference>
<comment type="similarity">
    <text evidence="11">Belongs to the H(+)-translocating pyrophosphatase (TC 3.A.10) family. K(+)-insensitive subfamily.</text>
</comment>
<comment type="catalytic activity">
    <reaction evidence="11">
        <text>diphosphate + H2O + H(+)(in) = 2 phosphate + 2 H(+)(out)</text>
        <dbReference type="Rhea" id="RHEA:13973"/>
        <dbReference type="ChEBI" id="CHEBI:15377"/>
        <dbReference type="ChEBI" id="CHEBI:15378"/>
        <dbReference type="ChEBI" id="CHEBI:33019"/>
        <dbReference type="ChEBI" id="CHEBI:43474"/>
        <dbReference type="EC" id="7.1.3.1"/>
    </reaction>
</comment>
<dbReference type="EC" id="7.1.3.1" evidence="11"/>
<dbReference type="Proteomes" id="UP000028181">
    <property type="component" value="Chromosome I"/>
</dbReference>
<evidence type="ECO:0000256" key="7">
    <source>
        <dbReference type="ARBA" id="ARBA00022967"/>
    </source>
</evidence>
<keyword evidence="10 11" id="KW-0472">Membrane</keyword>
<keyword evidence="9 11" id="KW-0406">Ion transport</keyword>
<comment type="function">
    <text evidence="11">Proton pump that utilizes the energy of pyrophosphate hydrolysis as the driving force for proton movement across the membrane. Generates a proton motive force.</text>
</comment>
<evidence type="ECO:0000313" key="13">
    <source>
        <dbReference type="Proteomes" id="UP000028181"/>
    </source>
</evidence>
<evidence type="ECO:0000256" key="3">
    <source>
        <dbReference type="ARBA" id="ARBA00011738"/>
    </source>
</evidence>
<feature type="transmembrane region" description="Helical" evidence="11">
    <location>
        <begin position="261"/>
        <end position="281"/>
    </location>
</feature>
<comment type="subunit">
    <text evidence="3 11">Homodimer.</text>
</comment>
<dbReference type="GO" id="GO:0005886">
    <property type="term" value="C:plasma membrane"/>
    <property type="evidence" value="ECO:0007669"/>
    <property type="project" value="UniProtKB-SubCell"/>
</dbReference>
<dbReference type="NCBIfam" id="NF001960">
    <property type="entry name" value="PRK00733.3-5"/>
    <property type="match status" value="1"/>
</dbReference>
<accession>A0A068SM51</accession>
<name>A0A068SM51_NEOGA</name>
<feature type="transmembrane region" description="Helical" evidence="11">
    <location>
        <begin position="389"/>
        <end position="407"/>
    </location>
</feature>
<evidence type="ECO:0000256" key="1">
    <source>
        <dbReference type="ARBA" id="ARBA00001946"/>
    </source>
</evidence>
<keyword evidence="5 11" id="KW-0812">Transmembrane</keyword>
<dbReference type="InterPro" id="IPR004131">
    <property type="entry name" value="PPase-energised_H-pump"/>
</dbReference>
<keyword evidence="11" id="KW-0375">Hydrogen ion transport</keyword>
<evidence type="ECO:0000256" key="6">
    <source>
        <dbReference type="ARBA" id="ARBA00022842"/>
    </source>
</evidence>
<dbReference type="AlphaFoldDB" id="A0A068SM51"/>
<keyword evidence="8 11" id="KW-1133">Transmembrane helix</keyword>
<keyword evidence="11" id="KW-1003">Cell membrane</keyword>
<dbReference type="NCBIfam" id="NF001951">
    <property type="entry name" value="PRK00733.1-2"/>
    <property type="match status" value="1"/>
</dbReference>
<dbReference type="PANTHER" id="PTHR31998">
    <property type="entry name" value="K(+)-INSENSITIVE PYROPHOSPHATE-ENERGIZED PROTON PUMP"/>
    <property type="match status" value="1"/>
</dbReference>
<keyword evidence="4 11" id="KW-0813">Transport</keyword>
<dbReference type="GO" id="GO:0012505">
    <property type="term" value="C:endomembrane system"/>
    <property type="evidence" value="ECO:0007669"/>
    <property type="project" value="UniProtKB-SubCell"/>
</dbReference>
<dbReference type="HAMAP" id="MF_01129">
    <property type="entry name" value="PPase_energized_pump"/>
    <property type="match status" value="1"/>
</dbReference>
<proteinExistence type="inferred from homology"/>
<feature type="transmembrane region" description="Helical" evidence="11">
    <location>
        <begin position="159"/>
        <end position="177"/>
    </location>
</feature>
<gene>
    <name evidence="12" type="primary">pumP</name>
    <name evidence="11" type="synonym">hppA</name>
    <name evidence="12" type="ORF">RG540_CH11350</name>
</gene>
<feature type="transmembrane region" description="Helical" evidence="11">
    <location>
        <begin position="77"/>
        <end position="99"/>
    </location>
</feature>